<evidence type="ECO:0000313" key="1">
    <source>
        <dbReference type="EMBL" id="CCD50515.1"/>
    </source>
</evidence>
<dbReference type="HOGENOM" id="CLU_3359575_0_0_1"/>
<protein>
    <submittedName>
        <fullName evidence="1">Uncharacterized protein</fullName>
    </submittedName>
</protein>
<name>G2YFG7_BOTF4</name>
<reference evidence="2" key="1">
    <citation type="journal article" date="2011" name="PLoS Genet.">
        <title>Genomic analysis of the necrotrophic fungal pathogens Sclerotinia sclerotiorum and Botrytis cinerea.</title>
        <authorList>
            <person name="Amselem J."/>
            <person name="Cuomo C.A."/>
            <person name="van Kan J.A."/>
            <person name="Viaud M."/>
            <person name="Benito E.P."/>
            <person name="Couloux A."/>
            <person name="Coutinho P.M."/>
            <person name="de Vries R.P."/>
            <person name="Dyer P.S."/>
            <person name="Fillinger S."/>
            <person name="Fournier E."/>
            <person name="Gout L."/>
            <person name="Hahn M."/>
            <person name="Kohn L."/>
            <person name="Lapalu N."/>
            <person name="Plummer K.M."/>
            <person name="Pradier J.M."/>
            <person name="Quevillon E."/>
            <person name="Sharon A."/>
            <person name="Simon A."/>
            <person name="ten Have A."/>
            <person name="Tudzynski B."/>
            <person name="Tudzynski P."/>
            <person name="Wincker P."/>
            <person name="Andrew M."/>
            <person name="Anthouard V."/>
            <person name="Beever R.E."/>
            <person name="Beffa R."/>
            <person name="Benoit I."/>
            <person name="Bouzid O."/>
            <person name="Brault B."/>
            <person name="Chen Z."/>
            <person name="Choquer M."/>
            <person name="Collemare J."/>
            <person name="Cotton P."/>
            <person name="Danchin E.G."/>
            <person name="Da Silva C."/>
            <person name="Gautier A."/>
            <person name="Giraud C."/>
            <person name="Giraud T."/>
            <person name="Gonzalez C."/>
            <person name="Grossetete S."/>
            <person name="Guldener U."/>
            <person name="Henrissat B."/>
            <person name="Howlett B.J."/>
            <person name="Kodira C."/>
            <person name="Kretschmer M."/>
            <person name="Lappartient A."/>
            <person name="Leroch M."/>
            <person name="Levis C."/>
            <person name="Mauceli E."/>
            <person name="Neuveglise C."/>
            <person name="Oeser B."/>
            <person name="Pearson M."/>
            <person name="Poulain J."/>
            <person name="Poussereau N."/>
            <person name="Quesneville H."/>
            <person name="Rascle C."/>
            <person name="Schumacher J."/>
            <person name="Segurens B."/>
            <person name="Sexton A."/>
            <person name="Silva E."/>
            <person name="Sirven C."/>
            <person name="Soanes D.M."/>
            <person name="Talbot N.J."/>
            <person name="Templeton M."/>
            <person name="Yandava C."/>
            <person name="Yarden O."/>
            <person name="Zeng Q."/>
            <person name="Rollins J.A."/>
            <person name="Lebrun M.H."/>
            <person name="Dickman M."/>
        </authorList>
    </citation>
    <scope>NUCLEOTIDE SEQUENCE [LARGE SCALE GENOMIC DNA]</scope>
    <source>
        <strain evidence="2">T4</strain>
    </source>
</reference>
<gene>
    <name evidence="1" type="ORF">BofuT4_uP089140.1</name>
</gene>
<proteinExistence type="predicted"/>
<organism evidence="1 2">
    <name type="scientific">Botryotinia fuckeliana (strain T4)</name>
    <name type="common">Noble rot fungus</name>
    <name type="synonym">Botrytis cinerea</name>
    <dbReference type="NCBI Taxonomy" id="999810"/>
    <lineage>
        <taxon>Eukaryota</taxon>
        <taxon>Fungi</taxon>
        <taxon>Dikarya</taxon>
        <taxon>Ascomycota</taxon>
        <taxon>Pezizomycotina</taxon>
        <taxon>Leotiomycetes</taxon>
        <taxon>Helotiales</taxon>
        <taxon>Sclerotiniaceae</taxon>
        <taxon>Botrytis</taxon>
    </lineage>
</organism>
<accession>G2YFG7</accession>
<dbReference type="InParanoid" id="G2YFG7"/>
<dbReference type="AlphaFoldDB" id="G2YFG7"/>
<evidence type="ECO:0000313" key="2">
    <source>
        <dbReference type="Proteomes" id="UP000008177"/>
    </source>
</evidence>
<sequence length="36" mass="4144">MDFTFAPRKNAEVGIYSFLLIHDVVAQDEEATCRKK</sequence>
<dbReference type="EMBL" id="FQ790326">
    <property type="protein sequence ID" value="CCD50515.1"/>
    <property type="molecule type" value="Genomic_DNA"/>
</dbReference>
<dbReference type="Proteomes" id="UP000008177">
    <property type="component" value="Unplaced contigs"/>
</dbReference>